<dbReference type="Pfam" id="PF13175">
    <property type="entry name" value="AAA_15"/>
    <property type="match status" value="1"/>
</dbReference>
<dbReference type="Pfam" id="PF20469">
    <property type="entry name" value="OLD-like_TOPRIM"/>
    <property type="match status" value="1"/>
</dbReference>
<dbReference type="InterPro" id="IPR041685">
    <property type="entry name" value="AAA_GajA/Old/RecF-like"/>
</dbReference>
<name>A0A1F4XHK5_9BACT</name>
<protein>
    <submittedName>
        <fullName evidence="3">Uncharacterized protein</fullName>
    </submittedName>
</protein>
<comment type="caution">
    <text evidence="3">The sequence shown here is derived from an EMBL/GenBank/DDBJ whole genome shotgun (WGS) entry which is preliminary data.</text>
</comment>
<dbReference type="Proteomes" id="UP000176185">
    <property type="component" value="Unassembled WGS sequence"/>
</dbReference>
<dbReference type="AlphaFoldDB" id="A0A1F4XHK5"/>
<organism evidence="3 4">
    <name type="scientific">Candidatus Adlerbacteria bacterium RIFCSPLOWO2_01_FULL_51_16</name>
    <dbReference type="NCBI Taxonomy" id="1797243"/>
    <lineage>
        <taxon>Bacteria</taxon>
        <taxon>Candidatus Adleribacteriota</taxon>
    </lineage>
</organism>
<dbReference type="SUPFAM" id="SSF52540">
    <property type="entry name" value="P-loop containing nucleoside triphosphate hydrolases"/>
    <property type="match status" value="1"/>
</dbReference>
<dbReference type="InterPro" id="IPR027417">
    <property type="entry name" value="P-loop_NTPase"/>
</dbReference>
<dbReference type="Gene3D" id="3.40.50.300">
    <property type="entry name" value="P-loop containing nucleotide triphosphate hydrolases"/>
    <property type="match status" value="1"/>
</dbReference>
<gene>
    <name evidence="3" type="ORF">A2943_00735</name>
</gene>
<sequence length="549" mass="62662">MKISRVFIKNFKSFKSERIDFLDLMAFIGENNAGKSNVLKALDLFFSDTKKLDAHFFNDCGEKTIIQVWFRDLNAEAKTTFGKYLLEDGETVIIRKEYFFEGEETQRLFAVILEEKFENEKDKKDAVEITDKEEIEPFTSTDKKYFWKPKPFGWAQVANGYLPDFLYVPAVKDVKEEAKITEKSRFGQIINAMLSSVLQDAELKKVNEQFTKLLMGENDAQDGRIAQLKEFETMLSEKLSAHMKGTTIKLDVTPPSLKDVFQSGTKIMVDDGISTAIENKGHGMQRSVIFVIFRAYADLLKKEQGEKAKALIFGIEEPELYLHPQMQRAMFALLKEITKTDQVVFTTHSSFFVDMGEYKSIGIAVKNNLEIGTKIIQYQKDIFAVEEERKNFKLLNEFDPERSEMFFGKKVVLVEGDTEKVVLPLIAQKVKPEYLFYDYGITIVECGSKDAIPFFSKVLNAFKFPYVVIYDKDTDNQASSQKIEDEVNLSEGLGSIEVLDPNFEKVCENGGVVIPAGGNKPFKAFKTFKDIDVASIPTRLKEIVEKIFS</sequence>
<feature type="domain" description="OLD protein-like TOPRIM" evidence="2">
    <location>
        <begin position="406"/>
        <end position="473"/>
    </location>
</feature>
<evidence type="ECO:0000313" key="3">
    <source>
        <dbReference type="EMBL" id="OGC81162.1"/>
    </source>
</evidence>
<dbReference type="PANTHER" id="PTHR43581:SF2">
    <property type="entry name" value="EXCINUCLEASE ATPASE SUBUNIT"/>
    <property type="match status" value="1"/>
</dbReference>
<dbReference type="InterPro" id="IPR051396">
    <property type="entry name" value="Bact_Antivir_Def_Nuclease"/>
</dbReference>
<dbReference type="STRING" id="1797243.A2943_00735"/>
<accession>A0A1F4XHK5</accession>
<proteinExistence type="predicted"/>
<evidence type="ECO:0000313" key="4">
    <source>
        <dbReference type="Proteomes" id="UP000176185"/>
    </source>
</evidence>
<dbReference type="PANTHER" id="PTHR43581">
    <property type="entry name" value="ATP/GTP PHOSPHATASE"/>
    <property type="match status" value="1"/>
</dbReference>
<dbReference type="CDD" id="cd01026">
    <property type="entry name" value="TOPRIM_OLD"/>
    <property type="match status" value="1"/>
</dbReference>
<dbReference type="InterPro" id="IPR034139">
    <property type="entry name" value="TOPRIM_OLD"/>
</dbReference>
<evidence type="ECO:0000259" key="2">
    <source>
        <dbReference type="Pfam" id="PF20469"/>
    </source>
</evidence>
<reference evidence="3 4" key="1">
    <citation type="journal article" date="2016" name="Nat. Commun.">
        <title>Thousands of microbial genomes shed light on interconnected biogeochemical processes in an aquifer system.</title>
        <authorList>
            <person name="Anantharaman K."/>
            <person name="Brown C.T."/>
            <person name="Hug L.A."/>
            <person name="Sharon I."/>
            <person name="Castelle C.J."/>
            <person name="Probst A.J."/>
            <person name="Thomas B.C."/>
            <person name="Singh A."/>
            <person name="Wilkins M.J."/>
            <person name="Karaoz U."/>
            <person name="Brodie E.L."/>
            <person name="Williams K.H."/>
            <person name="Hubbard S.S."/>
            <person name="Banfield J.F."/>
        </authorList>
    </citation>
    <scope>NUCLEOTIDE SEQUENCE [LARGE SCALE GENOMIC DNA]</scope>
</reference>
<dbReference type="EMBL" id="MEWX01000003">
    <property type="protein sequence ID" value="OGC81162.1"/>
    <property type="molecule type" value="Genomic_DNA"/>
</dbReference>
<feature type="domain" description="Endonuclease GajA/Old nuclease/RecF-like AAA" evidence="1">
    <location>
        <begin position="1"/>
        <end position="353"/>
    </location>
</feature>
<evidence type="ECO:0000259" key="1">
    <source>
        <dbReference type="Pfam" id="PF13175"/>
    </source>
</evidence>